<sequence>MMSSSSEQEMDPATLITTNHLRKIMTNAAIVTISKHSINIELEDPDEYFIQKAKDELRETPEFIAQGYKELREYIAGEPNLHLPDDEDFLIKFLRPCKWYAKSAFRLIQRHFGFRQTYSHIFVNLLPSHEKVAFCSNLLYPLPIRNKDGSRIILIMGGKKWKPKEVSLDSYFRSLLFLLFVAMTEYKTQISGVQIILDMEGLTLNHITYITPTFAKMLVEFIQRCVPLRVKSIHIINQSFLFNMAFAIFKPFLEEKLRKRIFFHGRNREPLMAHIDKKALFKMYGGELDEPEELFGTNLWQLMCQYDVLFKALLEFGYRTNDNKK</sequence>
<dbReference type="CDD" id="cd00170">
    <property type="entry name" value="SEC14"/>
    <property type="match status" value="1"/>
</dbReference>
<dbReference type="EMBL" id="QOIP01000008">
    <property type="protein sequence ID" value="RLU19226.1"/>
    <property type="molecule type" value="Genomic_DNA"/>
</dbReference>
<name>A0A026WT78_OOCBI</name>
<gene>
    <name evidence="3" type="ORF">DMN91_007783</name>
    <name evidence="2" type="ORF">X777_15860</name>
</gene>
<dbReference type="PANTHER" id="PTHR10174">
    <property type="entry name" value="ALPHA-TOCOPHEROL TRANSFER PROTEIN-RELATED"/>
    <property type="match status" value="1"/>
</dbReference>
<dbReference type="SMART" id="SM00516">
    <property type="entry name" value="SEC14"/>
    <property type="match status" value="1"/>
</dbReference>
<keyword evidence="4" id="KW-1185">Reference proteome</keyword>
<dbReference type="GO" id="GO:1902936">
    <property type="term" value="F:phosphatidylinositol bisphosphate binding"/>
    <property type="evidence" value="ECO:0007669"/>
    <property type="project" value="TreeGrafter"/>
</dbReference>
<dbReference type="PRINTS" id="PR00180">
    <property type="entry name" value="CRETINALDHBP"/>
</dbReference>
<reference evidence="2 4" key="1">
    <citation type="journal article" date="2014" name="Curr. Biol.">
        <title>The genome of the clonal raider ant Cerapachys biroi.</title>
        <authorList>
            <person name="Oxley P.R."/>
            <person name="Ji L."/>
            <person name="Fetter-Pruneda I."/>
            <person name="McKenzie S.K."/>
            <person name="Li C."/>
            <person name="Hu H."/>
            <person name="Zhang G."/>
            <person name="Kronauer D.J."/>
        </authorList>
    </citation>
    <scope>NUCLEOTIDE SEQUENCE [LARGE SCALE GENOMIC DNA]</scope>
</reference>
<feature type="domain" description="CRAL-TRIO" evidence="1">
    <location>
        <begin position="127"/>
        <end position="292"/>
    </location>
</feature>
<protein>
    <submittedName>
        <fullName evidence="2">Alpha-tocopherol transfer protein-like protein</fullName>
    </submittedName>
</protein>
<dbReference type="SUPFAM" id="SSF52087">
    <property type="entry name" value="CRAL/TRIO domain"/>
    <property type="match status" value="1"/>
</dbReference>
<dbReference type="Gene3D" id="1.20.5.1200">
    <property type="entry name" value="Alpha-tocopherol transfer"/>
    <property type="match status" value="1"/>
</dbReference>
<dbReference type="EMBL" id="KK107109">
    <property type="protein sequence ID" value="EZA59217.1"/>
    <property type="molecule type" value="Genomic_DNA"/>
</dbReference>
<proteinExistence type="predicted"/>
<evidence type="ECO:0000259" key="1">
    <source>
        <dbReference type="PROSITE" id="PS50191"/>
    </source>
</evidence>
<dbReference type="InterPro" id="IPR001251">
    <property type="entry name" value="CRAL-TRIO_dom"/>
</dbReference>
<dbReference type="InterPro" id="IPR036273">
    <property type="entry name" value="CRAL/TRIO_N_dom_sf"/>
</dbReference>
<evidence type="ECO:0000313" key="4">
    <source>
        <dbReference type="Proteomes" id="UP000053097"/>
    </source>
</evidence>
<dbReference type="Gene3D" id="1.10.8.20">
    <property type="entry name" value="N-terminal domain of phosphatidylinositol transfer protein sec14p"/>
    <property type="match status" value="1"/>
</dbReference>
<dbReference type="AlphaFoldDB" id="A0A026WT78"/>
<dbReference type="Gene3D" id="3.40.525.10">
    <property type="entry name" value="CRAL-TRIO lipid binding domain"/>
    <property type="match status" value="1"/>
</dbReference>
<accession>A0A026WT78</accession>
<reference evidence="3" key="3">
    <citation type="submission" date="2018-07" db="EMBL/GenBank/DDBJ databases">
        <authorList>
            <person name="Mckenzie S.K."/>
            <person name="Kronauer D.J.C."/>
        </authorList>
    </citation>
    <scope>NUCLEOTIDE SEQUENCE</scope>
    <source>
        <strain evidence="3">Clonal line C1</strain>
    </source>
</reference>
<dbReference type="Pfam" id="PF00650">
    <property type="entry name" value="CRAL_TRIO"/>
    <property type="match status" value="1"/>
</dbReference>
<evidence type="ECO:0000313" key="3">
    <source>
        <dbReference type="EMBL" id="RLU19226.1"/>
    </source>
</evidence>
<dbReference type="OrthoDB" id="75724at2759"/>
<dbReference type="PROSITE" id="PS50191">
    <property type="entry name" value="CRAL_TRIO"/>
    <property type="match status" value="1"/>
</dbReference>
<dbReference type="Proteomes" id="UP000279307">
    <property type="component" value="Chromosome 8"/>
</dbReference>
<dbReference type="SMART" id="SM01100">
    <property type="entry name" value="CRAL_TRIO_N"/>
    <property type="match status" value="1"/>
</dbReference>
<dbReference type="InterPro" id="IPR011074">
    <property type="entry name" value="CRAL/TRIO_N_dom"/>
</dbReference>
<reference evidence="3" key="2">
    <citation type="journal article" date="2018" name="Genome Res.">
        <title>The genomic architecture and molecular evolution of ant odorant receptors.</title>
        <authorList>
            <person name="McKenzie S.K."/>
            <person name="Kronauer D.J.C."/>
        </authorList>
    </citation>
    <scope>NUCLEOTIDE SEQUENCE [LARGE SCALE GENOMIC DNA]</scope>
    <source>
        <strain evidence="3">Clonal line C1</strain>
    </source>
</reference>
<dbReference type="PANTHER" id="PTHR10174:SF220">
    <property type="entry name" value="LD41874P"/>
    <property type="match status" value="1"/>
</dbReference>
<dbReference type="Proteomes" id="UP000053097">
    <property type="component" value="Unassembled WGS sequence"/>
</dbReference>
<dbReference type="STRING" id="2015173.A0A026WT78"/>
<dbReference type="SUPFAM" id="SSF46938">
    <property type="entry name" value="CRAL/TRIO N-terminal domain"/>
    <property type="match status" value="1"/>
</dbReference>
<dbReference type="GO" id="GO:0016020">
    <property type="term" value="C:membrane"/>
    <property type="evidence" value="ECO:0007669"/>
    <property type="project" value="TreeGrafter"/>
</dbReference>
<evidence type="ECO:0000313" key="2">
    <source>
        <dbReference type="EMBL" id="EZA59217.1"/>
    </source>
</evidence>
<organism evidence="2 4">
    <name type="scientific">Ooceraea biroi</name>
    <name type="common">Clonal raider ant</name>
    <name type="synonym">Cerapachys biroi</name>
    <dbReference type="NCBI Taxonomy" id="2015173"/>
    <lineage>
        <taxon>Eukaryota</taxon>
        <taxon>Metazoa</taxon>
        <taxon>Ecdysozoa</taxon>
        <taxon>Arthropoda</taxon>
        <taxon>Hexapoda</taxon>
        <taxon>Insecta</taxon>
        <taxon>Pterygota</taxon>
        <taxon>Neoptera</taxon>
        <taxon>Endopterygota</taxon>
        <taxon>Hymenoptera</taxon>
        <taxon>Apocrita</taxon>
        <taxon>Aculeata</taxon>
        <taxon>Formicoidea</taxon>
        <taxon>Formicidae</taxon>
        <taxon>Dorylinae</taxon>
        <taxon>Ooceraea</taxon>
    </lineage>
</organism>
<dbReference type="OMA" id="RMEKEPA"/>
<dbReference type="InterPro" id="IPR036865">
    <property type="entry name" value="CRAL-TRIO_dom_sf"/>
</dbReference>